<dbReference type="PROSITE" id="PS00086">
    <property type="entry name" value="CYTOCHROME_P450"/>
    <property type="match status" value="1"/>
</dbReference>
<evidence type="ECO:0000256" key="3">
    <source>
        <dbReference type="ARBA" id="ARBA00022723"/>
    </source>
</evidence>
<evidence type="ECO:0000313" key="9">
    <source>
        <dbReference type="EMBL" id="GCE31764.1"/>
    </source>
</evidence>
<dbReference type="OrthoDB" id="9801155at2"/>
<reference evidence="10" key="1">
    <citation type="submission" date="2018-12" db="EMBL/GenBank/DDBJ databases">
        <title>Tengunoibacter tsumagoiensis gen. nov., sp. nov., Dictyobacter kobayashii sp. nov., D. alpinus sp. nov., and D. joshuensis sp. nov. and description of Dictyobacteraceae fam. nov. within the order Ktedonobacterales isolated from Tengu-no-mugimeshi.</title>
        <authorList>
            <person name="Wang C.M."/>
            <person name="Zheng Y."/>
            <person name="Sakai Y."/>
            <person name="Toyoda A."/>
            <person name="Minakuchi Y."/>
            <person name="Abe K."/>
            <person name="Yokota A."/>
            <person name="Yabe S."/>
        </authorList>
    </citation>
    <scope>NUCLEOTIDE SEQUENCE [LARGE SCALE GENOMIC DNA]</scope>
    <source>
        <strain evidence="10">Uno16</strain>
    </source>
</reference>
<dbReference type="Pfam" id="PF00067">
    <property type="entry name" value="p450"/>
    <property type="match status" value="1"/>
</dbReference>
<dbReference type="PANTHER" id="PTHR46696">
    <property type="entry name" value="P450, PUTATIVE (EUROFUNG)-RELATED"/>
    <property type="match status" value="1"/>
</dbReference>
<dbReference type="FunFam" id="1.10.630.10:FF:000018">
    <property type="entry name" value="Cytochrome P450 monooxygenase"/>
    <property type="match status" value="1"/>
</dbReference>
<comment type="similarity">
    <text evidence="1 7">Belongs to the cytochrome P450 family.</text>
</comment>
<evidence type="ECO:0000256" key="5">
    <source>
        <dbReference type="ARBA" id="ARBA00023004"/>
    </source>
</evidence>
<keyword evidence="10" id="KW-1185">Reference proteome</keyword>
<dbReference type="AlphaFoldDB" id="A0A402BK95"/>
<name>A0A402BK95_9CHLR</name>
<keyword evidence="3 7" id="KW-0479">Metal-binding</keyword>
<dbReference type="PANTHER" id="PTHR46696:SF1">
    <property type="entry name" value="CYTOCHROME P450 YJIB-RELATED"/>
    <property type="match status" value="1"/>
</dbReference>
<dbReference type="GO" id="GO:0005506">
    <property type="term" value="F:iron ion binding"/>
    <property type="evidence" value="ECO:0007669"/>
    <property type="project" value="InterPro"/>
</dbReference>
<dbReference type="Proteomes" id="UP000287171">
    <property type="component" value="Unassembled WGS sequence"/>
</dbReference>
<keyword evidence="5 7" id="KW-0408">Iron</keyword>
<accession>A0A402BK95</accession>
<protein>
    <submittedName>
        <fullName evidence="9">Putative cytochrome P450 YjiB</fullName>
    </submittedName>
</protein>
<evidence type="ECO:0000256" key="1">
    <source>
        <dbReference type="ARBA" id="ARBA00010617"/>
    </source>
</evidence>
<dbReference type="GO" id="GO:0016705">
    <property type="term" value="F:oxidoreductase activity, acting on paired donors, with incorporation or reduction of molecular oxygen"/>
    <property type="evidence" value="ECO:0007669"/>
    <property type="project" value="InterPro"/>
</dbReference>
<comment type="caution">
    <text evidence="9">The sequence shown here is derived from an EMBL/GenBank/DDBJ whole genome shotgun (WGS) entry which is preliminary data.</text>
</comment>
<dbReference type="SUPFAM" id="SSF48264">
    <property type="entry name" value="Cytochrome P450"/>
    <property type="match status" value="1"/>
</dbReference>
<dbReference type="RefSeq" id="WP_126631697.1">
    <property type="nucleotide sequence ID" value="NZ_BIFT01000002.1"/>
</dbReference>
<gene>
    <name evidence="9" type="primary">yjiB_6</name>
    <name evidence="9" type="ORF">KDA_72480</name>
</gene>
<dbReference type="Gene3D" id="1.10.630.10">
    <property type="entry name" value="Cytochrome P450"/>
    <property type="match status" value="1"/>
</dbReference>
<dbReference type="GO" id="GO:0004497">
    <property type="term" value="F:monooxygenase activity"/>
    <property type="evidence" value="ECO:0007669"/>
    <property type="project" value="UniProtKB-KW"/>
</dbReference>
<dbReference type="GO" id="GO:0020037">
    <property type="term" value="F:heme binding"/>
    <property type="evidence" value="ECO:0007669"/>
    <property type="project" value="InterPro"/>
</dbReference>
<evidence type="ECO:0000256" key="4">
    <source>
        <dbReference type="ARBA" id="ARBA00023002"/>
    </source>
</evidence>
<dbReference type="InterPro" id="IPR001128">
    <property type="entry name" value="Cyt_P450"/>
</dbReference>
<dbReference type="InterPro" id="IPR002397">
    <property type="entry name" value="Cyt_P450_B"/>
</dbReference>
<organism evidence="9 10">
    <name type="scientific">Dictyobacter alpinus</name>
    <dbReference type="NCBI Taxonomy" id="2014873"/>
    <lineage>
        <taxon>Bacteria</taxon>
        <taxon>Bacillati</taxon>
        <taxon>Chloroflexota</taxon>
        <taxon>Ktedonobacteria</taxon>
        <taxon>Ktedonobacterales</taxon>
        <taxon>Dictyobacteraceae</taxon>
        <taxon>Dictyobacter</taxon>
    </lineage>
</organism>
<proteinExistence type="inferred from homology"/>
<evidence type="ECO:0000256" key="7">
    <source>
        <dbReference type="RuleBase" id="RU000461"/>
    </source>
</evidence>
<sequence length="402" mass="46257">MQQQQQKKYNSSSNTPINTPPIEETLRGFEWFTYMRANSPVVYDQQLNIWHVFRYDDVYQVITDHHTFSSADVPNFSQNNFLKDTIVAQDPPDHRRLRQLTNQAFTRRAIISMTESIRQLTQELLDQLIPLGTMDIVSDLAFPLTCNLIAAMLEIPIQDRRLVYRWVKGVDSNTPLLSREDVIKSHNRMGQELYDYIAHILEKRRREPCEGFISALSTAMSNNAGLSDDELLKFCVLLLVAGQETVQNLITNAIYCFTKYPQSRDHLLQQPEHMPEAIEEILRYLPPFWVTVRRTTVDAVVGGKSIPANMIINAWNASANHDGQYFADPEHFDIRRDAKRHLSFGHGIHFCLGAPLARMEANIILPMLCKQLKNFRRIPDRSPDITAGPLHQILSLPIMFEA</sequence>
<evidence type="ECO:0000256" key="2">
    <source>
        <dbReference type="ARBA" id="ARBA00022617"/>
    </source>
</evidence>
<dbReference type="EMBL" id="BIFT01000002">
    <property type="protein sequence ID" value="GCE31764.1"/>
    <property type="molecule type" value="Genomic_DNA"/>
</dbReference>
<evidence type="ECO:0000256" key="8">
    <source>
        <dbReference type="SAM" id="MobiDB-lite"/>
    </source>
</evidence>
<keyword evidence="4 7" id="KW-0560">Oxidoreductase</keyword>
<keyword evidence="6 7" id="KW-0503">Monooxygenase</keyword>
<evidence type="ECO:0000313" key="10">
    <source>
        <dbReference type="Proteomes" id="UP000287171"/>
    </source>
</evidence>
<evidence type="ECO:0000256" key="6">
    <source>
        <dbReference type="ARBA" id="ARBA00023033"/>
    </source>
</evidence>
<dbReference type="InterPro" id="IPR017972">
    <property type="entry name" value="Cyt_P450_CS"/>
</dbReference>
<dbReference type="PRINTS" id="PR00359">
    <property type="entry name" value="BP450"/>
</dbReference>
<dbReference type="InterPro" id="IPR036396">
    <property type="entry name" value="Cyt_P450_sf"/>
</dbReference>
<keyword evidence="2 7" id="KW-0349">Heme</keyword>
<feature type="region of interest" description="Disordered" evidence="8">
    <location>
        <begin position="1"/>
        <end position="21"/>
    </location>
</feature>